<accession>D9WG39</accession>
<dbReference type="OrthoDB" id="4300514at2"/>
<name>D9WG39_9ACTN</name>
<evidence type="ECO:0000313" key="1">
    <source>
        <dbReference type="EMBL" id="EFL23255.1"/>
    </source>
</evidence>
<reference evidence="1 2" key="1">
    <citation type="submission" date="2009-02" db="EMBL/GenBank/DDBJ databases">
        <title>Annotation of Streptomyces hygroscopicus strain ATCC 53653.</title>
        <authorList>
            <consortium name="The Broad Institute Genome Sequencing Platform"/>
            <consortium name="Broad Institute Microbial Sequencing Center"/>
            <person name="Fischbach M."/>
            <person name="Godfrey P."/>
            <person name="Ward D."/>
            <person name="Young S."/>
            <person name="Zeng Q."/>
            <person name="Koehrsen M."/>
            <person name="Alvarado L."/>
            <person name="Berlin A.M."/>
            <person name="Bochicchio J."/>
            <person name="Borenstein D."/>
            <person name="Chapman S.B."/>
            <person name="Chen Z."/>
            <person name="Engels R."/>
            <person name="Freedman E."/>
            <person name="Gellesch M."/>
            <person name="Goldberg J."/>
            <person name="Griggs A."/>
            <person name="Gujja S."/>
            <person name="Heilman E.R."/>
            <person name="Heiman D.I."/>
            <person name="Hepburn T.A."/>
            <person name="Howarth C."/>
            <person name="Jen D."/>
            <person name="Larson L."/>
            <person name="Lewis B."/>
            <person name="Mehta T."/>
            <person name="Park D."/>
            <person name="Pearson M."/>
            <person name="Richards J."/>
            <person name="Roberts A."/>
            <person name="Saif S."/>
            <person name="Shea T.D."/>
            <person name="Shenoy N."/>
            <person name="Sisk P."/>
            <person name="Stolte C."/>
            <person name="Sykes S.N."/>
            <person name="Thomson T."/>
            <person name="Walk T."/>
            <person name="White J."/>
            <person name="Yandava C."/>
            <person name="Straight P."/>
            <person name="Clardy J."/>
            <person name="Hung D."/>
            <person name="Kolter R."/>
            <person name="Mekalanos J."/>
            <person name="Walker S."/>
            <person name="Walsh C.T."/>
            <person name="Wieland-Brown L.C."/>
            <person name="Haas B."/>
            <person name="Nusbaum C."/>
            <person name="Birren B."/>
        </authorList>
    </citation>
    <scope>NUCLEOTIDE SEQUENCE [LARGE SCALE GENOMIC DNA]</scope>
    <source>
        <strain evidence="1 2">ATCC 53653</strain>
    </source>
</reference>
<dbReference type="AlphaFoldDB" id="D9WG39"/>
<sequence>MVEPIYVPVLPTRRNAWDAYARLAFGVRRRIAPLWTVVPRVEPERVRGVPLVPDPDTDQAELRRWFTPRMDSLIKVMEGLTCWVDIGHVESHLDALAVGLWRLATTSRVRLVTGPERNPAQQRYAADLAFLSGHGLGIRMVLDDPPEAPRSTELLDLLDRLCLPPSRLDLILDVGTATDGTEAGKVALAALDLLGALVPWRTVVLASGAFPRALERPDAQPTRVTHRHDWQLYESVRAARPEFPGRLVYGDYSVEHVFSANVPSIRRPGPAWGLLRYTTPDGFLVGRAPTRGSGRAARVRAVARWIAEADSFRGNDGVGSSDGERWLHACAYGDGPVGSGNAETWIRVGHIQHMNFVANQLRHPGPDLGKAGA</sequence>
<dbReference type="HOGENOM" id="CLU_064951_0_0_11"/>
<evidence type="ECO:0000313" key="2">
    <source>
        <dbReference type="Proteomes" id="UP000003963"/>
    </source>
</evidence>
<dbReference type="EMBL" id="GG657754">
    <property type="protein sequence ID" value="EFL23255.1"/>
    <property type="molecule type" value="Genomic_DNA"/>
</dbReference>
<dbReference type="Proteomes" id="UP000003963">
    <property type="component" value="Unassembled WGS sequence"/>
</dbReference>
<dbReference type="Pfam" id="PF14350">
    <property type="entry name" value="Beta_protein"/>
    <property type="match status" value="1"/>
</dbReference>
<dbReference type="InterPro" id="IPR025683">
    <property type="entry name" value="Protein_beta"/>
</dbReference>
<organism evidence="1 2">
    <name type="scientific">Streptomyces himastatinicus ATCC 53653</name>
    <dbReference type="NCBI Taxonomy" id="457427"/>
    <lineage>
        <taxon>Bacteria</taxon>
        <taxon>Bacillati</taxon>
        <taxon>Actinomycetota</taxon>
        <taxon>Actinomycetes</taxon>
        <taxon>Kitasatosporales</taxon>
        <taxon>Streptomycetaceae</taxon>
        <taxon>Streptomyces</taxon>
        <taxon>Streptomyces violaceusniger group</taxon>
    </lineage>
</organism>
<proteinExistence type="predicted"/>
<dbReference type="STRING" id="457427.SSOG_02969"/>
<protein>
    <submittedName>
        <fullName evidence="1">Uncharacterized protein</fullName>
    </submittedName>
</protein>
<dbReference type="RefSeq" id="WP_009715074.1">
    <property type="nucleotide sequence ID" value="NZ_GG657754.1"/>
</dbReference>
<gene>
    <name evidence="1" type="ORF">SSOG_02969</name>
</gene>
<keyword evidence="2" id="KW-1185">Reference proteome</keyword>